<evidence type="ECO:0000313" key="1">
    <source>
        <dbReference type="EMBL" id="MBD3708969.1"/>
    </source>
</evidence>
<sequence>MAQRVVLPLKAVAVKGIGIAILTVKAVACGKIVVFVRRPGEFNIAIAAGEALDARRLAGGITG</sequence>
<name>A0A927DLV1_KLEPN</name>
<organism evidence="1 2">
    <name type="scientific">Klebsiella pneumoniae</name>
    <dbReference type="NCBI Taxonomy" id="573"/>
    <lineage>
        <taxon>Bacteria</taxon>
        <taxon>Pseudomonadati</taxon>
        <taxon>Pseudomonadota</taxon>
        <taxon>Gammaproteobacteria</taxon>
        <taxon>Enterobacterales</taxon>
        <taxon>Enterobacteriaceae</taxon>
        <taxon>Klebsiella/Raoultella group</taxon>
        <taxon>Klebsiella</taxon>
        <taxon>Klebsiella pneumoniae complex</taxon>
    </lineage>
</organism>
<dbReference type="Proteomes" id="UP000616340">
    <property type="component" value="Unassembled WGS sequence"/>
</dbReference>
<accession>A0A927DLV1</accession>
<reference evidence="1" key="1">
    <citation type="submission" date="2020-07" db="EMBL/GenBank/DDBJ databases">
        <title>Clinical and genomic characterization of carbapenemase-producing Enterobacterales causing secondary infections during the COVID-19 crisis at a New York City hospital.</title>
        <authorList>
            <person name="Gomez-Simmonds A."/>
            <person name="Annavajhala M.K."/>
            <person name="Uhlemann A.-C."/>
        </authorList>
    </citation>
    <scope>NUCLEOTIDE SEQUENCE</scope>
    <source>
        <strain evidence="1">NK1677</strain>
    </source>
</reference>
<proteinExistence type="predicted"/>
<dbReference type="AlphaFoldDB" id="A0A927DLV1"/>
<protein>
    <submittedName>
        <fullName evidence="1">Uncharacterized protein</fullName>
    </submittedName>
</protein>
<comment type="caution">
    <text evidence="1">The sequence shown here is derived from an EMBL/GenBank/DDBJ whole genome shotgun (WGS) entry which is preliminary data.</text>
</comment>
<dbReference type="EMBL" id="JACXTN010000001">
    <property type="protein sequence ID" value="MBD3708969.1"/>
    <property type="molecule type" value="Genomic_DNA"/>
</dbReference>
<gene>
    <name evidence="1" type="ORF">IE996_02260</name>
</gene>
<evidence type="ECO:0000313" key="2">
    <source>
        <dbReference type="Proteomes" id="UP000616340"/>
    </source>
</evidence>